<dbReference type="RefSeq" id="WP_230527786.1">
    <property type="nucleotide sequence ID" value="NZ_JAJGAK010000003.1"/>
</dbReference>
<dbReference type="Proteomes" id="UP001165293">
    <property type="component" value="Unassembled WGS sequence"/>
</dbReference>
<evidence type="ECO:0000313" key="5">
    <source>
        <dbReference type="Proteomes" id="UP001165293"/>
    </source>
</evidence>
<evidence type="ECO:0000256" key="2">
    <source>
        <dbReference type="SAM" id="SignalP"/>
    </source>
</evidence>
<comment type="caution">
    <text evidence="4">The sequence shown here is derived from an EMBL/GenBank/DDBJ whole genome shotgun (WGS) entry which is preliminary data.</text>
</comment>
<evidence type="ECO:0000256" key="1">
    <source>
        <dbReference type="SAM" id="MobiDB-lite"/>
    </source>
</evidence>
<dbReference type="PANTHER" id="PTHR34406">
    <property type="entry name" value="PROTEIN YCEI"/>
    <property type="match status" value="1"/>
</dbReference>
<reference evidence="4" key="1">
    <citation type="submission" date="2021-10" db="EMBL/GenBank/DDBJ databases">
        <authorList>
            <person name="Lyu M."/>
            <person name="Wang X."/>
            <person name="Meng X."/>
            <person name="Xu K."/>
        </authorList>
    </citation>
    <scope>NUCLEOTIDE SEQUENCE</scope>
    <source>
        <strain evidence="4">A6</strain>
    </source>
</reference>
<keyword evidence="5" id="KW-1185">Reference proteome</keyword>
<organism evidence="4 5">
    <name type="scientific">Noviluteimonas lactosilytica</name>
    <dbReference type="NCBI Taxonomy" id="2888523"/>
    <lineage>
        <taxon>Bacteria</taxon>
        <taxon>Pseudomonadati</taxon>
        <taxon>Pseudomonadota</taxon>
        <taxon>Gammaproteobacteria</taxon>
        <taxon>Lysobacterales</taxon>
        <taxon>Lysobacteraceae</taxon>
        <taxon>Noviluteimonas</taxon>
    </lineage>
</organism>
<dbReference type="InterPro" id="IPR007372">
    <property type="entry name" value="Lipid/polyisoprenoid-bd_YceI"/>
</dbReference>
<sequence length="233" mass="24912">MLLLAGLLLASVPSLPAHAEETTYALDPVHTRVMVAVSHAGFSNPMGTVSGSTGTFVFDPEDWSKARVEAKVPIDRLDFGDKKWNDAVLGHNFLDAKDHPEATFVSTRIEPIDATHATVFGNLTLRGVTREVKLDVVFHQAKRHPMPPFRRTAGFSATGTLSRRVFAITAYPNVVGDEVELRIEAEGARTRDGMQEPAAPSSVPSATSVAPPSSVALPSPATVAPAPDIDTRP</sequence>
<feature type="chain" id="PRO_5045640418" evidence="2">
    <location>
        <begin position="20"/>
        <end position="233"/>
    </location>
</feature>
<proteinExistence type="predicted"/>
<gene>
    <name evidence="4" type="ORF">LK996_13030</name>
</gene>
<keyword evidence="2" id="KW-0732">Signal</keyword>
<dbReference type="PANTHER" id="PTHR34406:SF1">
    <property type="entry name" value="PROTEIN YCEI"/>
    <property type="match status" value="1"/>
</dbReference>
<accession>A0ABS8JK64</accession>
<dbReference type="SUPFAM" id="SSF101874">
    <property type="entry name" value="YceI-like"/>
    <property type="match status" value="1"/>
</dbReference>
<dbReference type="Pfam" id="PF04264">
    <property type="entry name" value="YceI"/>
    <property type="match status" value="1"/>
</dbReference>
<dbReference type="EMBL" id="JAJGAK010000003">
    <property type="protein sequence ID" value="MCC8363995.1"/>
    <property type="molecule type" value="Genomic_DNA"/>
</dbReference>
<dbReference type="SMART" id="SM00867">
    <property type="entry name" value="YceI"/>
    <property type="match status" value="1"/>
</dbReference>
<feature type="region of interest" description="Disordered" evidence="1">
    <location>
        <begin position="188"/>
        <end position="233"/>
    </location>
</feature>
<evidence type="ECO:0000313" key="4">
    <source>
        <dbReference type="EMBL" id="MCC8363995.1"/>
    </source>
</evidence>
<feature type="signal peptide" evidence="2">
    <location>
        <begin position="1"/>
        <end position="19"/>
    </location>
</feature>
<evidence type="ECO:0000259" key="3">
    <source>
        <dbReference type="SMART" id="SM00867"/>
    </source>
</evidence>
<name>A0ABS8JK64_9GAMM</name>
<dbReference type="Gene3D" id="2.40.128.110">
    <property type="entry name" value="Lipid/polyisoprenoid-binding, YceI-like"/>
    <property type="match status" value="1"/>
</dbReference>
<feature type="domain" description="Lipid/polyisoprenoid-binding YceI-like" evidence="3">
    <location>
        <begin position="23"/>
        <end position="188"/>
    </location>
</feature>
<protein>
    <submittedName>
        <fullName evidence="4">YceI family protein</fullName>
    </submittedName>
</protein>
<feature type="compositionally biased region" description="Low complexity" evidence="1">
    <location>
        <begin position="197"/>
        <end position="227"/>
    </location>
</feature>
<dbReference type="InterPro" id="IPR036761">
    <property type="entry name" value="TTHA0802/YceI-like_sf"/>
</dbReference>